<evidence type="ECO:0000313" key="11">
    <source>
        <dbReference type="Proteomes" id="UP001219525"/>
    </source>
</evidence>
<comment type="similarity">
    <text evidence="6">Belongs to the SIMIBI class G3E GTPase family. ZNG1 subfamily.</text>
</comment>
<accession>A0AAD6VIA5</accession>
<protein>
    <submittedName>
        <fullName evidence="10">CobW/HypB/UreG, nucleotide-binding domain-containing protein</fullName>
    </submittedName>
</protein>
<feature type="domain" description="CobW C-terminal" evidence="9">
    <location>
        <begin position="322"/>
        <end position="382"/>
    </location>
</feature>
<evidence type="ECO:0000256" key="7">
    <source>
        <dbReference type="ARBA" id="ARBA00049117"/>
    </source>
</evidence>
<keyword evidence="2" id="KW-0378">Hydrolase</keyword>
<comment type="caution">
    <text evidence="10">The sequence shown here is derived from an EMBL/GenBank/DDBJ whole genome shotgun (WGS) entry which is preliminary data.</text>
</comment>
<dbReference type="SUPFAM" id="SSF90002">
    <property type="entry name" value="Hypothetical protein YjiA, C-terminal domain"/>
    <property type="match status" value="1"/>
</dbReference>
<dbReference type="Gene3D" id="3.40.50.300">
    <property type="entry name" value="P-loop containing nucleotide triphosphate hydrolases"/>
    <property type="match status" value="1"/>
</dbReference>
<dbReference type="Pfam" id="PF07683">
    <property type="entry name" value="CobW_C"/>
    <property type="match status" value="1"/>
</dbReference>
<evidence type="ECO:0000256" key="4">
    <source>
        <dbReference type="ARBA" id="ARBA00023134"/>
    </source>
</evidence>
<reference evidence="10" key="1">
    <citation type="submission" date="2023-03" db="EMBL/GenBank/DDBJ databases">
        <title>Massive genome expansion in bonnet fungi (Mycena s.s.) driven by repeated elements and novel gene families across ecological guilds.</title>
        <authorList>
            <consortium name="Lawrence Berkeley National Laboratory"/>
            <person name="Harder C.B."/>
            <person name="Miyauchi S."/>
            <person name="Viragh M."/>
            <person name="Kuo A."/>
            <person name="Thoen E."/>
            <person name="Andreopoulos B."/>
            <person name="Lu D."/>
            <person name="Skrede I."/>
            <person name="Drula E."/>
            <person name="Henrissat B."/>
            <person name="Morin E."/>
            <person name="Kohler A."/>
            <person name="Barry K."/>
            <person name="LaButti K."/>
            <person name="Morin E."/>
            <person name="Salamov A."/>
            <person name="Lipzen A."/>
            <person name="Mereny Z."/>
            <person name="Hegedus B."/>
            <person name="Baldrian P."/>
            <person name="Stursova M."/>
            <person name="Weitz H."/>
            <person name="Taylor A."/>
            <person name="Grigoriev I.V."/>
            <person name="Nagy L.G."/>
            <person name="Martin F."/>
            <person name="Kauserud H."/>
        </authorList>
    </citation>
    <scope>NUCLEOTIDE SEQUENCE</scope>
    <source>
        <strain evidence="10">9144</strain>
    </source>
</reference>
<dbReference type="InterPro" id="IPR027417">
    <property type="entry name" value="P-loop_NTPase"/>
</dbReference>
<evidence type="ECO:0000256" key="3">
    <source>
        <dbReference type="ARBA" id="ARBA00022833"/>
    </source>
</evidence>
<comment type="catalytic activity">
    <reaction evidence="7">
        <text>GTP + H2O = GDP + phosphate + H(+)</text>
        <dbReference type="Rhea" id="RHEA:19669"/>
        <dbReference type="ChEBI" id="CHEBI:15377"/>
        <dbReference type="ChEBI" id="CHEBI:15378"/>
        <dbReference type="ChEBI" id="CHEBI:37565"/>
        <dbReference type="ChEBI" id="CHEBI:43474"/>
        <dbReference type="ChEBI" id="CHEBI:58189"/>
    </reaction>
    <physiologicalReaction direction="left-to-right" evidence="7">
        <dbReference type="Rhea" id="RHEA:19670"/>
    </physiologicalReaction>
</comment>
<gene>
    <name evidence="10" type="ORF">GGX14DRAFT_497865</name>
</gene>
<evidence type="ECO:0000256" key="5">
    <source>
        <dbReference type="ARBA" id="ARBA00023186"/>
    </source>
</evidence>
<organism evidence="10 11">
    <name type="scientific">Mycena pura</name>
    <dbReference type="NCBI Taxonomy" id="153505"/>
    <lineage>
        <taxon>Eukaryota</taxon>
        <taxon>Fungi</taxon>
        <taxon>Dikarya</taxon>
        <taxon>Basidiomycota</taxon>
        <taxon>Agaricomycotina</taxon>
        <taxon>Agaricomycetes</taxon>
        <taxon>Agaricomycetidae</taxon>
        <taxon>Agaricales</taxon>
        <taxon>Marasmiineae</taxon>
        <taxon>Mycenaceae</taxon>
        <taxon>Mycena</taxon>
    </lineage>
</organism>
<dbReference type="Gene3D" id="3.30.1220.10">
    <property type="entry name" value="CobW-like, C-terminal domain"/>
    <property type="match status" value="1"/>
</dbReference>
<proteinExistence type="inferred from homology"/>
<feature type="domain" description="CobW/HypB/UreG nucleotide-binding" evidence="8">
    <location>
        <begin position="31"/>
        <end position="223"/>
    </location>
</feature>
<dbReference type="GO" id="GO:0016787">
    <property type="term" value="F:hydrolase activity"/>
    <property type="evidence" value="ECO:0007669"/>
    <property type="project" value="UniProtKB-KW"/>
</dbReference>
<dbReference type="InterPro" id="IPR051316">
    <property type="entry name" value="Zinc-reg_GTPase_activator"/>
</dbReference>
<dbReference type="InterPro" id="IPR036627">
    <property type="entry name" value="CobW-likC_sf"/>
</dbReference>
<dbReference type="CDD" id="cd03112">
    <property type="entry name" value="CobW-like"/>
    <property type="match status" value="1"/>
</dbReference>
<sequence>MDDDEVPTLITQEEEASTLLEHDEEKLSKVPLTIICGFLGAGKSTLLKRILTEQHGFRIAVIMNEFGDTADIEAKTINVASEGGESEEFLELANGCLCCSIKDTGIAAIEKLMQRKGGFDHILLETTGLADPGPIASLFWHNEEFATGLGRDISLDGVICVVDAVFGPQQMKEDQTSETVGESLRQIAGADILLLNKTDLASPESVDTTAALLRGINPAAPIHRTVRANVDISKILGVRAYAAAPIFPPSRTHVHGNDEQDHEHEHAPEPTHYELRGISSLLVAVPVLSRERLDALDEWVRTVLWEGRLPGNASDENESASSLSILRCKGLFVLDSGSQYVLQGVRSMYEIVEAEDVLGIPDAGKLVLIGTGLDSRVRDSLERIWASQ</sequence>
<keyword evidence="3" id="KW-0862">Zinc</keyword>
<name>A0AAD6VIA5_9AGAR</name>
<keyword evidence="5" id="KW-0143">Chaperone</keyword>
<dbReference type="SUPFAM" id="SSF52540">
    <property type="entry name" value="P-loop containing nucleoside triphosphate hydrolases"/>
    <property type="match status" value="1"/>
</dbReference>
<keyword evidence="4" id="KW-0342">GTP-binding</keyword>
<keyword evidence="1" id="KW-0547">Nucleotide-binding</keyword>
<dbReference type="InterPro" id="IPR011629">
    <property type="entry name" value="CobW-like_C"/>
</dbReference>
<evidence type="ECO:0000259" key="9">
    <source>
        <dbReference type="Pfam" id="PF07683"/>
    </source>
</evidence>
<evidence type="ECO:0000256" key="1">
    <source>
        <dbReference type="ARBA" id="ARBA00022741"/>
    </source>
</evidence>
<dbReference type="AlphaFoldDB" id="A0AAD6VIA5"/>
<dbReference type="GO" id="GO:0005737">
    <property type="term" value="C:cytoplasm"/>
    <property type="evidence" value="ECO:0007669"/>
    <property type="project" value="TreeGrafter"/>
</dbReference>
<evidence type="ECO:0000259" key="8">
    <source>
        <dbReference type="Pfam" id="PF02492"/>
    </source>
</evidence>
<keyword evidence="11" id="KW-1185">Reference proteome</keyword>
<dbReference type="PANTHER" id="PTHR13748">
    <property type="entry name" value="COBW-RELATED"/>
    <property type="match status" value="1"/>
</dbReference>
<dbReference type="EMBL" id="JARJCW010000024">
    <property type="protein sequence ID" value="KAJ7212265.1"/>
    <property type="molecule type" value="Genomic_DNA"/>
</dbReference>
<dbReference type="PANTHER" id="PTHR13748:SF31">
    <property type="entry name" value="ZINC-REGULATED GTPASE METALLOPROTEIN ACTIVATOR 1A-RELATED"/>
    <property type="match status" value="1"/>
</dbReference>
<evidence type="ECO:0000313" key="10">
    <source>
        <dbReference type="EMBL" id="KAJ7212265.1"/>
    </source>
</evidence>
<dbReference type="GO" id="GO:0005525">
    <property type="term" value="F:GTP binding"/>
    <property type="evidence" value="ECO:0007669"/>
    <property type="project" value="UniProtKB-KW"/>
</dbReference>
<dbReference type="Pfam" id="PF02492">
    <property type="entry name" value="cobW"/>
    <property type="match status" value="1"/>
</dbReference>
<evidence type="ECO:0000256" key="2">
    <source>
        <dbReference type="ARBA" id="ARBA00022801"/>
    </source>
</evidence>
<dbReference type="Proteomes" id="UP001219525">
    <property type="component" value="Unassembled WGS sequence"/>
</dbReference>
<dbReference type="InterPro" id="IPR003495">
    <property type="entry name" value="CobW/HypB/UreG_nucleotide-bd"/>
</dbReference>
<evidence type="ECO:0000256" key="6">
    <source>
        <dbReference type="ARBA" id="ARBA00034320"/>
    </source>
</evidence>